<dbReference type="SUPFAM" id="SSF47954">
    <property type="entry name" value="Cyclin-like"/>
    <property type="match status" value="1"/>
</dbReference>
<protein>
    <recommendedName>
        <fullName evidence="3">Cyclin-like domain-containing protein</fullName>
    </recommendedName>
</protein>
<proteinExistence type="inferred from homology"/>
<dbReference type="PANTHER" id="PTHR10177">
    <property type="entry name" value="CYCLINS"/>
    <property type="match status" value="1"/>
</dbReference>
<accession>A0A3B3WKS7</accession>
<dbReference type="Ensembl" id="ENSPMET00000010911.1">
    <property type="protein sequence ID" value="ENSPMEP00000003411.1"/>
    <property type="gene ID" value="ENSPMEG00000004604.1"/>
</dbReference>
<dbReference type="Proteomes" id="UP000261480">
    <property type="component" value="Unplaced"/>
</dbReference>
<keyword evidence="2" id="KW-0195">Cyclin</keyword>
<comment type="function">
    <text evidence="1">Essential for the control of the cell cycle at the G2/M (mitosis) transition.</text>
</comment>
<dbReference type="InterPro" id="IPR036915">
    <property type="entry name" value="Cyclin-like_sf"/>
</dbReference>
<dbReference type="InterPro" id="IPR006671">
    <property type="entry name" value="Cyclin_N"/>
</dbReference>
<evidence type="ECO:0000256" key="1">
    <source>
        <dbReference type="ARBA" id="ARBA00003222"/>
    </source>
</evidence>
<keyword evidence="5" id="KW-1185">Reference proteome</keyword>
<reference evidence="4" key="2">
    <citation type="submission" date="2025-09" db="UniProtKB">
        <authorList>
            <consortium name="Ensembl"/>
        </authorList>
    </citation>
    <scope>IDENTIFICATION</scope>
</reference>
<dbReference type="FunFam" id="1.10.472.10:FF:000003">
    <property type="entry name" value="G1/S-specific cyclin-D2"/>
    <property type="match status" value="1"/>
</dbReference>
<evidence type="ECO:0000313" key="5">
    <source>
        <dbReference type="Proteomes" id="UP000261480"/>
    </source>
</evidence>
<evidence type="ECO:0000256" key="2">
    <source>
        <dbReference type="RuleBase" id="RU000383"/>
    </source>
</evidence>
<name>A0A3B3WKS7_9TELE</name>
<dbReference type="SMART" id="SM00385">
    <property type="entry name" value="CYCLIN"/>
    <property type="match status" value="1"/>
</dbReference>
<evidence type="ECO:0000313" key="4">
    <source>
        <dbReference type="Ensembl" id="ENSPMEP00000003411.1"/>
    </source>
</evidence>
<dbReference type="InterPro" id="IPR039361">
    <property type="entry name" value="Cyclin"/>
</dbReference>
<reference evidence="4" key="1">
    <citation type="submission" date="2025-08" db="UniProtKB">
        <authorList>
            <consortium name="Ensembl"/>
        </authorList>
    </citation>
    <scope>IDENTIFICATION</scope>
</reference>
<comment type="similarity">
    <text evidence="2">Belongs to the cyclin family.</text>
</comment>
<feature type="domain" description="Cyclin-like" evidence="3">
    <location>
        <begin position="61"/>
        <end position="145"/>
    </location>
</feature>
<dbReference type="Pfam" id="PF00134">
    <property type="entry name" value="Cyclin_N"/>
    <property type="match status" value="1"/>
</dbReference>
<dbReference type="InterPro" id="IPR013763">
    <property type="entry name" value="Cyclin-like_dom"/>
</dbReference>
<dbReference type="AlphaFoldDB" id="A0A3B3WKS7"/>
<evidence type="ECO:0000259" key="3">
    <source>
        <dbReference type="SMART" id="SM00385"/>
    </source>
</evidence>
<dbReference type="Gene3D" id="1.10.472.10">
    <property type="entry name" value="Cyclin-like"/>
    <property type="match status" value="2"/>
</dbReference>
<sequence length="280" mass="31468">FVLLCLRDGVVLRAGKDLPVVGDLRVLDNLRALEETCRVSSCFFGKVQKDIQPHMRRIVTVWMLKVCEEQLCEEEVFPQAVNYMDSYLSRFPIERSKLQLLGVTCMFLASKMRETVPLTADKLSIYTDNSVSVSDILQWEVAVVSRLDWCLASVVPSDFLEPILHALPFVQAPHLQHIRRHVHSYIAVATMEHFHTLSSPITLNPAPFVILDPEQDAVFCCCELLGSVLELSLPSCFQEGVGRREAHSSEISCTPADIQDVILTPLTPSQEIKLKHSSLP</sequence>
<organism evidence="4 5">
    <name type="scientific">Poecilia mexicana</name>
    <dbReference type="NCBI Taxonomy" id="48701"/>
    <lineage>
        <taxon>Eukaryota</taxon>
        <taxon>Metazoa</taxon>
        <taxon>Chordata</taxon>
        <taxon>Craniata</taxon>
        <taxon>Vertebrata</taxon>
        <taxon>Euteleostomi</taxon>
        <taxon>Actinopterygii</taxon>
        <taxon>Neopterygii</taxon>
        <taxon>Teleostei</taxon>
        <taxon>Neoteleostei</taxon>
        <taxon>Acanthomorphata</taxon>
        <taxon>Ovalentaria</taxon>
        <taxon>Atherinomorphae</taxon>
        <taxon>Cyprinodontiformes</taxon>
        <taxon>Poeciliidae</taxon>
        <taxon>Poeciliinae</taxon>
        <taxon>Poecilia</taxon>
    </lineage>
</organism>